<gene>
    <name evidence="2" type="ORF">PXEA_LOCUS4330</name>
</gene>
<accession>A0A3S4ZGF8</accession>
<name>A0A3S4ZGF8_9PLAT</name>
<organism evidence="2 3">
    <name type="scientific">Protopolystoma xenopodis</name>
    <dbReference type="NCBI Taxonomy" id="117903"/>
    <lineage>
        <taxon>Eukaryota</taxon>
        <taxon>Metazoa</taxon>
        <taxon>Spiralia</taxon>
        <taxon>Lophotrochozoa</taxon>
        <taxon>Platyhelminthes</taxon>
        <taxon>Monogenea</taxon>
        <taxon>Polyopisthocotylea</taxon>
        <taxon>Polystomatidea</taxon>
        <taxon>Polystomatidae</taxon>
        <taxon>Protopolystoma</taxon>
    </lineage>
</organism>
<keyword evidence="3" id="KW-1185">Reference proteome</keyword>
<dbReference type="EMBL" id="CAAALY010010220">
    <property type="protein sequence ID" value="VEL10890.1"/>
    <property type="molecule type" value="Genomic_DNA"/>
</dbReference>
<reference evidence="2" key="1">
    <citation type="submission" date="2018-11" db="EMBL/GenBank/DDBJ databases">
        <authorList>
            <consortium name="Pathogen Informatics"/>
        </authorList>
    </citation>
    <scope>NUCLEOTIDE SEQUENCE</scope>
</reference>
<dbReference type="Proteomes" id="UP000784294">
    <property type="component" value="Unassembled WGS sequence"/>
</dbReference>
<dbReference type="AlphaFoldDB" id="A0A3S4ZGF8"/>
<protein>
    <submittedName>
        <fullName evidence="2">Uncharacterized protein</fullName>
    </submittedName>
</protein>
<sequence length="289" mass="31121">MWIPLEPSKDQKKTSSTTTEISGGPTNVTLDSSPPPDNGENRLFSQTKDCQMPINNSDIPPAIEAPFAANIITLFMPCQQRFPVDIEQTFSETMTTLRLPAARITSLARAQRLISQLEAQCRARLARLASSLGLGPLLESGPEAVATAGATGSTDVDEENDMEVDADADDADDAEETEFTFCEGDLDEFSRVVGQPRVAGNTNQSIKQVDQDEHDRTITGKSARAQSTSESVGSMYEHLNKTLSTATKQISGRLGKHVSGRKSAHIGMTKIDEEPGSLFACNGIIIASF</sequence>
<feature type="compositionally biased region" description="Polar residues" evidence="1">
    <location>
        <begin position="20"/>
        <end position="32"/>
    </location>
</feature>
<proteinExistence type="predicted"/>
<comment type="caution">
    <text evidence="2">The sequence shown here is derived from an EMBL/GenBank/DDBJ whole genome shotgun (WGS) entry which is preliminary data.</text>
</comment>
<evidence type="ECO:0000313" key="3">
    <source>
        <dbReference type="Proteomes" id="UP000784294"/>
    </source>
</evidence>
<feature type="region of interest" description="Disordered" evidence="1">
    <location>
        <begin position="1"/>
        <end position="41"/>
    </location>
</feature>
<evidence type="ECO:0000313" key="2">
    <source>
        <dbReference type="EMBL" id="VEL10890.1"/>
    </source>
</evidence>
<evidence type="ECO:0000256" key="1">
    <source>
        <dbReference type="SAM" id="MobiDB-lite"/>
    </source>
</evidence>